<feature type="transmembrane region" description="Helical" evidence="7">
    <location>
        <begin position="161"/>
        <end position="183"/>
    </location>
</feature>
<dbReference type="EMBL" id="JBDJNQ010000006">
    <property type="protein sequence ID" value="MEN5378371.1"/>
    <property type="molecule type" value="Genomic_DNA"/>
</dbReference>
<evidence type="ECO:0000256" key="3">
    <source>
        <dbReference type="ARBA" id="ARBA00022475"/>
    </source>
</evidence>
<organism evidence="8 9">
    <name type="scientific">Sphingobacterium kitahiroshimense</name>
    <dbReference type="NCBI Taxonomy" id="470446"/>
    <lineage>
        <taxon>Bacteria</taxon>
        <taxon>Pseudomonadati</taxon>
        <taxon>Bacteroidota</taxon>
        <taxon>Sphingobacteriia</taxon>
        <taxon>Sphingobacteriales</taxon>
        <taxon>Sphingobacteriaceae</taxon>
        <taxon>Sphingobacterium</taxon>
    </lineage>
</organism>
<dbReference type="InterPro" id="IPR029020">
    <property type="entry name" value="Ammonium/urea_transptr"/>
</dbReference>
<keyword evidence="3" id="KW-1003">Cell membrane</keyword>
<dbReference type="RefSeq" id="WP_021192444.1">
    <property type="nucleotide sequence ID" value="NZ_JBDJLH010000012.1"/>
</dbReference>
<evidence type="ECO:0000256" key="4">
    <source>
        <dbReference type="ARBA" id="ARBA00022692"/>
    </source>
</evidence>
<feature type="transmembrane region" description="Helical" evidence="7">
    <location>
        <begin position="12"/>
        <end position="35"/>
    </location>
</feature>
<evidence type="ECO:0000256" key="1">
    <source>
        <dbReference type="ARBA" id="ARBA00004651"/>
    </source>
</evidence>
<feature type="transmembrane region" description="Helical" evidence="7">
    <location>
        <begin position="41"/>
        <end position="60"/>
    </location>
</feature>
<dbReference type="PANTHER" id="PTHR10464">
    <property type="entry name" value="UREA TRANSPORTER"/>
    <property type="match status" value="1"/>
</dbReference>
<dbReference type="PIRSF" id="PIRSF016502">
    <property type="entry name" value="Urea_transporter"/>
    <property type="match status" value="1"/>
</dbReference>
<dbReference type="Gene3D" id="1.10.3430.10">
    <property type="entry name" value="Ammonium transporter AmtB like domains"/>
    <property type="match status" value="1"/>
</dbReference>
<feature type="transmembrane region" description="Helical" evidence="7">
    <location>
        <begin position="119"/>
        <end position="141"/>
    </location>
</feature>
<feature type="transmembrane region" description="Helical" evidence="7">
    <location>
        <begin position="214"/>
        <end position="233"/>
    </location>
</feature>
<proteinExistence type="inferred from homology"/>
<dbReference type="Pfam" id="PF03253">
    <property type="entry name" value="UT"/>
    <property type="match status" value="1"/>
</dbReference>
<keyword evidence="6 7" id="KW-0472">Membrane</keyword>
<feature type="transmembrane region" description="Helical" evidence="7">
    <location>
        <begin position="240"/>
        <end position="261"/>
    </location>
</feature>
<feature type="transmembrane region" description="Helical" evidence="7">
    <location>
        <begin position="67"/>
        <end position="86"/>
    </location>
</feature>
<evidence type="ECO:0000256" key="6">
    <source>
        <dbReference type="ARBA" id="ARBA00023136"/>
    </source>
</evidence>
<evidence type="ECO:0000256" key="5">
    <source>
        <dbReference type="ARBA" id="ARBA00022989"/>
    </source>
</evidence>
<comment type="caution">
    <text evidence="8">The sequence shown here is derived from an EMBL/GenBank/DDBJ whole genome shotgun (WGS) entry which is preliminary data.</text>
</comment>
<sequence length="298" mass="33258">MRDQVLAYIKAFFRGFGQIMLQGNAWTGILFIGAILYDSTLMGFAGILANVVGVATAKILKYDEDHIDNGLFGFNASLFGVALVFYFEANIWIWMTLILGSMLTTLMMGFALKRNLPAFTFPFIAVTWISLYILSIPQLAMPTVSQHFVDIQEMDDFLIEGHAFGQVIFQGSLIAGLIFFLGVFMSNPMAALYAFAAVIISIYLSHYGHESETMISNGTFSFNAVLCGIALSGTRVRDGLYVLIAVVIATYCDHVLVHYGWTTLTFPFVVAMWAMEPVKRLDKWIVGRFEETFKSRLS</sequence>
<evidence type="ECO:0000256" key="2">
    <source>
        <dbReference type="ARBA" id="ARBA00005914"/>
    </source>
</evidence>
<feature type="transmembrane region" description="Helical" evidence="7">
    <location>
        <begin position="92"/>
        <end position="112"/>
    </location>
</feature>
<accession>A0ABV0BUH9</accession>
<feature type="transmembrane region" description="Helical" evidence="7">
    <location>
        <begin position="190"/>
        <end position="208"/>
    </location>
</feature>
<keyword evidence="4 7" id="KW-0812">Transmembrane</keyword>
<comment type="similarity">
    <text evidence="2">Belongs to the urea transporter family.</text>
</comment>
<keyword evidence="5 7" id="KW-1133">Transmembrane helix</keyword>
<protein>
    <submittedName>
        <fullName evidence="8">Urea transporter</fullName>
    </submittedName>
</protein>
<keyword evidence="9" id="KW-1185">Reference proteome</keyword>
<comment type="subcellular location">
    <subcellularLocation>
        <location evidence="1">Cell membrane</location>
        <topology evidence="1">Multi-pass membrane protein</topology>
    </subcellularLocation>
</comment>
<evidence type="ECO:0000313" key="9">
    <source>
        <dbReference type="Proteomes" id="UP001409291"/>
    </source>
</evidence>
<reference evidence="8 9" key="1">
    <citation type="submission" date="2024-04" db="EMBL/GenBank/DDBJ databases">
        <title>WGS of bacteria from Torrens River.</title>
        <authorList>
            <person name="Wyrsch E.R."/>
            <person name="Drigo B."/>
        </authorList>
    </citation>
    <scope>NUCLEOTIDE SEQUENCE [LARGE SCALE GENOMIC DNA]</scope>
    <source>
        <strain evidence="8 9">TWI391</strain>
    </source>
</reference>
<name>A0ABV0BUH9_9SPHI</name>
<dbReference type="PANTHER" id="PTHR10464:SF4">
    <property type="entry name" value="UREA TRANSPORTER"/>
    <property type="match status" value="1"/>
</dbReference>
<gene>
    <name evidence="8" type="ORF">ABE541_13995</name>
</gene>
<dbReference type="InterPro" id="IPR004937">
    <property type="entry name" value="Urea_transporter"/>
</dbReference>
<evidence type="ECO:0000256" key="7">
    <source>
        <dbReference type="SAM" id="Phobius"/>
    </source>
</evidence>
<dbReference type="Proteomes" id="UP001409291">
    <property type="component" value="Unassembled WGS sequence"/>
</dbReference>
<evidence type="ECO:0000313" key="8">
    <source>
        <dbReference type="EMBL" id="MEN5378371.1"/>
    </source>
</evidence>